<dbReference type="EMBL" id="KV417586">
    <property type="protein sequence ID" value="KZP17076.1"/>
    <property type="molecule type" value="Genomic_DNA"/>
</dbReference>
<sequence length="52" mass="5769">MVFNVMGSHSVCVRDLEGIDRDCRYDTLGGVVLIGESTSAPEKCERSHKPWS</sequence>
<protein>
    <submittedName>
        <fullName evidence="1">Uncharacterized protein</fullName>
    </submittedName>
</protein>
<feature type="non-terminal residue" evidence="1">
    <location>
        <position position="1"/>
    </location>
</feature>
<evidence type="ECO:0000313" key="2">
    <source>
        <dbReference type="Proteomes" id="UP000076532"/>
    </source>
</evidence>
<keyword evidence="2" id="KW-1185">Reference proteome</keyword>
<accession>A0A166FRB0</accession>
<organism evidence="1 2">
    <name type="scientific">Athelia psychrophila</name>
    <dbReference type="NCBI Taxonomy" id="1759441"/>
    <lineage>
        <taxon>Eukaryota</taxon>
        <taxon>Fungi</taxon>
        <taxon>Dikarya</taxon>
        <taxon>Basidiomycota</taxon>
        <taxon>Agaricomycotina</taxon>
        <taxon>Agaricomycetes</taxon>
        <taxon>Agaricomycetidae</taxon>
        <taxon>Atheliales</taxon>
        <taxon>Atheliaceae</taxon>
        <taxon>Athelia</taxon>
    </lineage>
</organism>
<dbReference type="AlphaFoldDB" id="A0A166FRB0"/>
<proteinExistence type="predicted"/>
<dbReference type="Proteomes" id="UP000076532">
    <property type="component" value="Unassembled WGS sequence"/>
</dbReference>
<gene>
    <name evidence="1" type="ORF">FIBSPDRAFT_865232</name>
</gene>
<evidence type="ECO:0000313" key="1">
    <source>
        <dbReference type="EMBL" id="KZP17076.1"/>
    </source>
</evidence>
<name>A0A166FRB0_9AGAM</name>
<reference evidence="1 2" key="1">
    <citation type="journal article" date="2016" name="Mol. Biol. Evol.">
        <title>Comparative Genomics of Early-Diverging Mushroom-Forming Fungi Provides Insights into the Origins of Lignocellulose Decay Capabilities.</title>
        <authorList>
            <person name="Nagy L.G."/>
            <person name="Riley R."/>
            <person name="Tritt A."/>
            <person name="Adam C."/>
            <person name="Daum C."/>
            <person name="Floudas D."/>
            <person name="Sun H."/>
            <person name="Yadav J.S."/>
            <person name="Pangilinan J."/>
            <person name="Larsson K.H."/>
            <person name="Matsuura K."/>
            <person name="Barry K."/>
            <person name="Labutti K."/>
            <person name="Kuo R."/>
            <person name="Ohm R.A."/>
            <person name="Bhattacharya S.S."/>
            <person name="Shirouzu T."/>
            <person name="Yoshinaga Y."/>
            <person name="Martin F.M."/>
            <person name="Grigoriev I.V."/>
            <person name="Hibbett D.S."/>
        </authorList>
    </citation>
    <scope>NUCLEOTIDE SEQUENCE [LARGE SCALE GENOMIC DNA]</scope>
    <source>
        <strain evidence="1 2">CBS 109695</strain>
    </source>
</reference>